<evidence type="ECO:0008006" key="3">
    <source>
        <dbReference type="Google" id="ProtNLM"/>
    </source>
</evidence>
<sequence length="238" mass="26658">MVVVSSREGGLGSILGERWGMGPTLFFWTDPWMDGIPLCERYGRLYELADNKSVMVDEMCSLGWGAVGEAWVWRRPLRAWEKELLRECQTLLLNVSLQDHSPYRWQWQPALDSGYTVRGAYQVLTDQVADPLDVAAVTAHLCISGCGEAKSASHLFLSCNTFGSLWPLVSSWIGSSLVTVQTLLDHFVQFTSSASGSRARTCNSYGLSAYGLCGQSERFVVKRIREYDPFFPNFFITS</sequence>
<dbReference type="AlphaFoldDB" id="A0A2Z6LKS6"/>
<dbReference type="Proteomes" id="UP000242715">
    <property type="component" value="Unassembled WGS sequence"/>
</dbReference>
<protein>
    <recommendedName>
        <fullName evidence="3">Reverse transcriptase zinc-binding domain-containing protein</fullName>
    </recommendedName>
</protein>
<organism evidence="1 2">
    <name type="scientific">Trifolium subterraneum</name>
    <name type="common">Subterranean clover</name>
    <dbReference type="NCBI Taxonomy" id="3900"/>
    <lineage>
        <taxon>Eukaryota</taxon>
        <taxon>Viridiplantae</taxon>
        <taxon>Streptophyta</taxon>
        <taxon>Embryophyta</taxon>
        <taxon>Tracheophyta</taxon>
        <taxon>Spermatophyta</taxon>
        <taxon>Magnoliopsida</taxon>
        <taxon>eudicotyledons</taxon>
        <taxon>Gunneridae</taxon>
        <taxon>Pentapetalae</taxon>
        <taxon>rosids</taxon>
        <taxon>fabids</taxon>
        <taxon>Fabales</taxon>
        <taxon>Fabaceae</taxon>
        <taxon>Papilionoideae</taxon>
        <taxon>50 kb inversion clade</taxon>
        <taxon>NPAAA clade</taxon>
        <taxon>Hologalegina</taxon>
        <taxon>IRL clade</taxon>
        <taxon>Trifolieae</taxon>
        <taxon>Trifolium</taxon>
    </lineage>
</organism>
<dbReference type="PANTHER" id="PTHR36617:SF5">
    <property type="entry name" value="OS05G0421675 PROTEIN"/>
    <property type="match status" value="1"/>
</dbReference>
<evidence type="ECO:0000313" key="1">
    <source>
        <dbReference type="EMBL" id="GAU13185.1"/>
    </source>
</evidence>
<reference evidence="2" key="1">
    <citation type="journal article" date="2017" name="Front. Plant Sci.">
        <title>Climate Clever Clovers: New Paradigm to Reduce the Environmental Footprint of Ruminants by Breeding Low Methanogenic Forages Utilizing Haplotype Variation.</title>
        <authorList>
            <person name="Kaur P."/>
            <person name="Appels R."/>
            <person name="Bayer P.E."/>
            <person name="Keeble-Gagnere G."/>
            <person name="Wang J."/>
            <person name="Hirakawa H."/>
            <person name="Shirasawa K."/>
            <person name="Vercoe P."/>
            <person name="Stefanova K."/>
            <person name="Durmic Z."/>
            <person name="Nichols P."/>
            <person name="Revell C."/>
            <person name="Isobe S.N."/>
            <person name="Edwards D."/>
            <person name="Erskine W."/>
        </authorList>
    </citation>
    <scope>NUCLEOTIDE SEQUENCE [LARGE SCALE GENOMIC DNA]</scope>
    <source>
        <strain evidence="2">cv. Daliak</strain>
    </source>
</reference>
<gene>
    <name evidence="1" type="ORF">TSUD_179280</name>
</gene>
<evidence type="ECO:0000313" key="2">
    <source>
        <dbReference type="Proteomes" id="UP000242715"/>
    </source>
</evidence>
<proteinExistence type="predicted"/>
<dbReference type="PANTHER" id="PTHR36617">
    <property type="entry name" value="PROTEIN, PUTATIVE-RELATED"/>
    <property type="match status" value="1"/>
</dbReference>
<keyword evidence="2" id="KW-1185">Reference proteome</keyword>
<name>A0A2Z6LKS6_TRISU</name>
<accession>A0A2Z6LKS6</accession>
<dbReference type="EMBL" id="DF973131">
    <property type="protein sequence ID" value="GAU13185.1"/>
    <property type="molecule type" value="Genomic_DNA"/>
</dbReference>
<dbReference type="OrthoDB" id="1436411at2759"/>